<feature type="region of interest" description="Disordered" evidence="1">
    <location>
        <begin position="42"/>
        <end position="62"/>
    </location>
</feature>
<dbReference type="Proteomes" id="UP000186102">
    <property type="component" value="Unassembled WGS sequence"/>
</dbReference>
<proteinExistence type="predicted"/>
<dbReference type="STRING" id="1888891.DSOL_2502"/>
<reference evidence="2 3" key="1">
    <citation type="submission" date="2016-09" db="EMBL/GenBank/DDBJ databases">
        <title>Complete genome of Desulfosporosinus sp. OL.</title>
        <authorList>
            <person name="Mardanov A."/>
            <person name="Beletsky A."/>
            <person name="Panova A."/>
            <person name="Karnachuk O."/>
            <person name="Ravin N."/>
        </authorList>
    </citation>
    <scope>NUCLEOTIDE SEQUENCE [LARGE SCALE GENOMIC DNA]</scope>
    <source>
        <strain evidence="2 3">OL</strain>
    </source>
</reference>
<evidence type="ECO:0000313" key="2">
    <source>
        <dbReference type="EMBL" id="OLN31635.1"/>
    </source>
</evidence>
<gene>
    <name evidence="2" type="ORF">DSOL_2502</name>
</gene>
<evidence type="ECO:0000256" key="1">
    <source>
        <dbReference type="SAM" id="MobiDB-lite"/>
    </source>
</evidence>
<organism evidence="2 3">
    <name type="scientific">Desulfosporosinus metallidurans</name>
    <dbReference type="NCBI Taxonomy" id="1888891"/>
    <lineage>
        <taxon>Bacteria</taxon>
        <taxon>Bacillati</taxon>
        <taxon>Bacillota</taxon>
        <taxon>Clostridia</taxon>
        <taxon>Eubacteriales</taxon>
        <taxon>Desulfitobacteriaceae</taxon>
        <taxon>Desulfosporosinus</taxon>
    </lineage>
</organism>
<dbReference type="EMBL" id="MLBF01000016">
    <property type="protein sequence ID" value="OLN31635.1"/>
    <property type="molecule type" value="Genomic_DNA"/>
</dbReference>
<protein>
    <submittedName>
        <fullName evidence="2">Uncharacterized protein</fullName>
    </submittedName>
</protein>
<dbReference type="OrthoDB" id="9813719at2"/>
<dbReference type="AlphaFoldDB" id="A0A1Q8QWH1"/>
<keyword evidence="3" id="KW-1185">Reference proteome</keyword>
<comment type="caution">
    <text evidence="2">The sequence shown here is derived from an EMBL/GenBank/DDBJ whole genome shotgun (WGS) entry which is preliminary data.</text>
</comment>
<name>A0A1Q8QWH1_9FIRM</name>
<dbReference type="Gene3D" id="1.10.3290.10">
    <property type="entry name" value="Fido-like domain"/>
    <property type="match status" value="1"/>
</dbReference>
<evidence type="ECO:0000313" key="3">
    <source>
        <dbReference type="Proteomes" id="UP000186102"/>
    </source>
</evidence>
<dbReference type="InterPro" id="IPR036597">
    <property type="entry name" value="Fido-like_dom_sf"/>
</dbReference>
<dbReference type="RefSeq" id="WP_139314462.1">
    <property type="nucleotide sequence ID" value="NZ_MLBF01000016.1"/>
</dbReference>
<accession>A0A1Q8QWH1</accession>
<sequence length="62" mass="7504">MEMMRDPYLYPNTEVLKNKFSVIDNEKLNTIEAEYTSTRQRIDRLENDPTQGIPWRSIRRTE</sequence>